<evidence type="ECO:0000256" key="3">
    <source>
        <dbReference type="ARBA" id="ARBA00023136"/>
    </source>
</evidence>
<gene>
    <name evidence="7" type="ORF">QS713_01040</name>
</gene>
<evidence type="ECO:0000256" key="5">
    <source>
        <dbReference type="ARBA" id="ARBA00023288"/>
    </source>
</evidence>
<dbReference type="PANTHER" id="PTHR30429:SF0">
    <property type="entry name" value="METHIONINE-BINDING LIPOPROTEIN METQ"/>
    <property type="match status" value="1"/>
</dbReference>
<evidence type="ECO:0000256" key="1">
    <source>
        <dbReference type="ARBA" id="ARBA00004635"/>
    </source>
</evidence>
<dbReference type="Pfam" id="PF03180">
    <property type="entry name" value="Lipoprotein_9"/>
    <property type="match status" value="1"/>
</dbReference>
<dbReference type="CDD" id="cd13597">
    <property type="entry name" value="PBP2_lipoprotein_Tp32"/>
    <property type="match status" value="1"/>
</dbReference>
<keyword evidence="5 6" id="KW-0449">Lipoprotein</keyword>
<keyword evidence="2" id="KW-0732">Signal</keyword>
<dbReference type="RefSeq" id="WP_313271732.1">
    <property type="nucleotide sequence ID" value="NZ_JASXSX010000001.1"/>
</dbReference>
<sequence length="279" mass="30016">MRFSRVFAAVAASAALVLTGCGSTSGSDAGSDGSGSDSAVTTLRVGASPSPHAQILHFIDDKLAKDAGLKLDIVEFTDYVQPNQALASGDLDANFYQTVPYLKKESKERGYDFVPGKPVHLEPLAIYSKKHKDMKEIGDGATIGIISDPVNQDRALHLLEQAGLVEVPKGAEDLTIDKVKKLKNFDFKEVEGPQLVRALQDVDAAVINGNFASEGGLSAADDALLVESPENNPANNVLVWAAKDKDDEHLKKLDELLHSDQVKKFIEDTFKDKSVIPAF</sequence>
<dbReference type="PIRSF" id="PIRSF002854">
    <property type="entry name" value="MetQ"/>
    <property type="match status" value="1"/>
</dbReference>
<evidence type="ECO:0000313" key="7">
    <source>
        <dbReference type="EMBL" id="MDT3766655.1"/>
    </source>
</evidence>
<name>A0ABU3IBR4_9ACTO</name>
<keyword evidence="3" id="KW-0472">Membrane</keyword>
<keyword evidence="8" id="KW-1185">Reference proteome</keyword>
<comment type="subcellular location">
    <subcellularLocation>
        <location evidence="1">Membrane</location>
        <topology evidence="1">Lipid-anchor</topology>
    </subcellularLocation>
</comment>
<evidence type="ECO:0000256" key="4">
    <source>
        <dbReference type="ARBA" id="ARBA00023139"/>
    </source>
</evidence>
<dbReference type="Proteomes" id="UP001247542">
    <property type="component" value="Unassembled WGS sequence"/>
</dbReference>
<dbReference type="Gene3D" id="3.40.190.10">
    <property type="entry name" value="Periplasmic binding protein-like II"/>
    <property type="match status" value="2"/>
</dbReference>
<dbReference type="EMBL" id="JASXSX010000001">
    <property type="protein sequence ID" value="MDT3766655.1"/>
    <property type="molecule type" value="Genomic_DNA"/>
</dbReference>
<accession>A0ABU3IBR4</accession>
<dbReference type="PANTHER" id="PTHR30429">
    <property type="entry name" value="D-METHIONINE-BINDING LIPOPROTEIN METQ"/>
    <property type="match status" value="1"/>
</dbReference>
<evidence type="ECO:0000256" key="6">
    <source>
        <dbReference type="PIRNR" id="PIRNR002854"/>
    </source>
</evidence>
<protein>
    <recommendedName>
        <fullName evidence="6">Lipoprotein</fullName>
    </recommendedName>
</protein>
<proteinExistence type="inferred from homology"/>
<comment type="similarity">
    <text evidence="6">Belongs to the nlpA lipoprotein family.</text>
</comment>
<evidence type="ECO:0000313" key="8">
    <source>
        <dbReference type="Proteomes" id="UP001247542"/>
    </source>
</evidence>
<dbReference type="InterPro" id="IPR004872">
    <property type="entry name" value="Lipoprotein_NlpA"/>
</dbReference>
<comment type="caution">
    <text evidence="7">The sequence shown here is derived from an EMBL/GenBank/DDBJ whole genome shotgun (WGS) entry which is preliminary data.</text>
</comment>
<dbReference type="PROSITE" id="PS51257">
    <property type="entry name" value="PROKAR_LIPOPROTEIN"/>
    <property type="match status" value="1"/>
</dbReference>
<reference evidence="7 8" key="1">
    <citation type="submission" date="2023-06" db="EMBL/GenBank/DDBJ databases">
        <title>Draft genome sequence of Gleimia hominis type strain CCUG 57540T.</title>
        <authorList>
            <person name="Salva-Serra F."/>
            <person name="Cardew S."/>
            <person name="Jensie Markopoulos S."/>
            <person name="Ohlen M."/>
            <person name="Inganas E."/>
            <person name="Svensson-Stadler L."/>
            <person name="Moore E.R.B."/>
        </authorList>
    </citation>
    <scope>NUCLEOTIDE SEQUENCE [LARGE SCALE GENOMIC DNA]</scope>
    <source>
        <strain evidence="7 8">CCUG 57540</strain>
    </source>
</reference>
<keyword evidence="4" id="KW-0564">Palmitate</keyword>
<dbReference type="SUPFAM" id="SSF53850">
    <property type="entry name" value="Periplasmic binding protein-like II"/>
    <property type="match status" value="1"/>
</dbReference>
<organism evidence="7 8">
    <name type="scientific">Gleimia hominis</name>
    <dbReference type="NCBI Taxonomy" id="595468"/>
    <lineage>
        <taxon>Bacteria</taxon>
        <taxon>Bacillati</taxon>
        <taxon>Actinomycetota</taxon>
        <taxon>Actinomycetes</taxon>
        <taxon>Actinomycetales</taxon>
        <taxon>Actinomycetaceae</taxon>
        <taxon>Gleimia</taxon>
    </lineage>
</organism>
<evidence type="ECO:0000256" key="2">
    <source>
        <dbReference type="ARBA" id="ARBA00022729"/>
    </source>
</evidence>